<dbReference type="KEGG" id="eus:EUTSA_v10024976mg"/>
<dbReference type="AlphaFoldDB" id="V4LZK6"/>
<evidence type="ECO:0000256" key="1">
    <source>
        <dbReference type="ARBA" id="ARBA00010617"/>
    </source>
</evidence>
<proteinExistence type="inferred from homology"/>
<keyword evidence="5" id="KW-0560">Oxidoreductase</keyword>
<comment type="cofactor">
    <cofactor evidence="4">
        <name>heme</name>
        <dbReference type="ChEBI" id="CHEBI:30413"/>
    </cofactor>
</comment>
<dbReference type="EMBL" id="KI517384">
    <property type="protein sequence ID" value="ESQ56100.1"/>
    <property type="molecule type" value="Genomic_DNA"/>
</dbReference>
<dbReference type="GO" id="GO:0004497">
    <property type="term" value="F:monooxygenase activity"/>
    <property type="evidence" value="ECO:0007669"/>
    <property type="project" value="UniProtKB-KW"/>
</dbReference>
<dbReference type="SUPFAM" id="SSF48264">
    <property type="entry name" value="Cytochrome P450"/>
    <property type="match status" value="1"/>
</dbReference>
<dbReference type="PANTHER" id="PTHR47955:SF15">
    <property type="entry name" value="CYTOCHROME P450 71A2-LIKE"/>
    <property type="match status" value="1"/>
</dbReference>
<accession>V4LZK6</accession>
<dbReference type="PRINTS" id="PR00385">
    <property type="entry name" value="P450"/>
</dbReference>
<dbReference type="InterPro" id="IPR017972">
    <property type="entry name" value="Cyt_P450_CS"/>
</dbReference>
<dbReference type="OrthoDB" id="1470350at2759"/>
<keyword evidence="2 4" id="KW-0479">Metal-binding</keyword>
<evidence type="ECO:0000313" key="8">
    <source>
        <dbReference type="Proteomes" id="UP000030689"/>
    </source>
</evidence>
<dbReference type="CDD" id="cd11072">
    <property type="entry name" value="CYP71-like"/>
    <property type="match status" value="1"/>
</dbReference>
<dbReference type="eggNOG" id="KOG0156">
    <property type="taxonomic scope" value="Eukaryota"/>
</dbReference>
<sequence length="502" mass="56677">MEMIVISLCLTTLLAFLFLKSFHKKNTTTKLNPPPSPWRLPVIGNLHQLSLHPHRSFYSLSLRYGPLMLFHFGRVPTLVVSSADAALEVLKTNDIKFSNRPKTKMVDKLLNGGRDLAFAPYGEYWRQVKSLCALHLLSKKTIQSFECVRKQEINVMMDTLEKASSSSSSSTVNLSQLLTTLTNDVITTAVLGRKYSSEEGGNNSNNLVRRFNELLGAFPLGEFIPVLAWIDRIRGLDKKVEKVNDEIDVFLEKVVQEHEDHSDEEMSAFVDILLSTQKDKTTQFELDRKGLKILLVELLFAGAATTFTLMEWTMTELLRHPECMKKLRDEIRSVSTHDLYVTEKEVKEMNYLNMVIKEVLRLHPSGPLIPRELREDVKVNGYDIAAGTRVLINIYAIQRDTATWGADAGEFKPERHLNSLLDFEGQNFKYLPFGSGRRRCPGDGLAMALVEVALANLVKRFDLRFKLGPIGDDKPDLAEATGLDVCRKFPLIVSPFSALSST</sequence>
<comment type="similarity">
    <text evidence="1 5">Belongs to the cytochrome P450 family.</text>
</comment>
<keyword evidence="8" id="KW-1185">Reference proteome</keyword>
<gene>
    <name evidence="7" type="ORF">EUTSA_v10024976mg</name>
</gene>
<dbReference type="GO" id="GO:0016705">
    <property type="term" value="F:oxidoreductase activity, acting on paired donors, with incorporation or reduction of molecular oxygen"/>
    <property type="evidence" value="ECO:0007669"/>
    <property type="project" value="InterPro"/>
</dbReference>
<feature type="chain" id="PRO_5012113339" description="Cytochrome P450" evidence="6">
    <location>
        <begin position="16"/>
        <end position="502"/>
    </location>
</feature>
<name>V4LZK6_EUTSA</name>
<dbReference type="FunFam" id="1.10.630.10:FF:000011">
    <property type="entry name" value="Cytochrome P450 83B1"/>
    <property type="match status" value="1"/>
</dbReference>
<evidence type="ECO:0000256" key="5">
    <source>
        <dbReference type="RuleBase" id="RU000461"/>
    </source>
</evidence>
<dbReference type="InterPro" id="IPR002401">
    <property type="entry name" value="Cyt_P450_E_grp-I"/>
</dbReference>
<feature type="signal peptide" evidence="6">
    <location>
        <begin position="1"/>
        <end position="15"/>
    </location>
</feature>
<feature type="binding site" description="axial binding residue" evidence="4">
    <location>
        <position position="440"/>
    </location>
    <ligand>
        <name>heme</name>
        <dbReference type="ChEBI" id="CHEBI:30413"/>
    </ligand>
    <ligandPart>
        <name>Fe</name>
        <dbReference type="ChEBI" id="CHEBI:18248"/>
    </ligandPart>
</feature>
<dbReference type="GO" id="GO:0020037">
    <property type="term" value="F:heme binding"/>
    <property type="evidence" value="ECO:0007669"/>
    <property type="project" value="InterPro"/>
</dbReference>
<keyword evidence="5" id="KW-0503">Monooxygenase</keyword>
<evidence type="ECO:0000256" key="6">
    <source>
        <dbReference type="SAM" id="SignalP"/>
    </source>
</evidence>
<dbReference type="InterPro" id="IPR036396">
    <property type="entry name" value="Cyt_P450_sf"/>
</dbReference>
<dbReference type="Proteomes" id="UP000030689">
    <property type="component" value="Unassembled WGS sequence"/>
</dbReference>
<dbReference type="PANTHER" id="PTHR47955">
    <property type="entry name" value="CYTOCHROME P450 FAMILY 71 PROTEIN"/>
    <property type="match status" value="1"/>
</dbReference>
<keyword evidence="3 4" id="KW-0408">Iron</keyword>
<dbReference type="STRING" id="72664.V4LZK6"/>
<evidence type="ECO:0000256" key="4">
    <source>
        <dbReference type="PIRSR" id="PIRSR602401-1"/>
    </source>
</evidence>
<reference evidence="7 8" key="1">
    <citation type="journal article" date="2013" name="Front. Plant Sci.">
        <title>The Reference Genome of the Halophytic Plant Eutrema salsugineum.</title>
        <authorList>
            <person name="Yang R."/>
            <person name="Jarvis D.E."/>
            <person name="Chen H."/>
            <person name="Beilstein M.A."/>
            <person name="Grimwood J."/>
            <person name="Jenkins J."/>
            <person name="Shu S."/>
            <person name="Prochnik S."/>
            <person name="Xin M."/>
            <person name="Ma C."/>
            <person name="Schmutz J."/>
            <person name="Wing R.A."/>
            <person name="Mitchell-Olds T."/>
            <person name="Schumaker K.S."/>
            <person name="Wang X."/>
        </authorList>
    </citation>
    <scope>NUCLEOTIDE SEQUENCE [LARGE SCALE GENOMIC DNA]</scope>
</reference>
<keyword evidence="6" id="KW-0732">Signal</keyword>
<dbReference type="Pfam" id="PF00067">
    <property type="entry name" value="p450"/>
    <property type="match status" value="1"/>
</dbReference>
<evidence type="ECO:0000313" key="7">
    <source>
        <dbReference type="EMBL" id="ESQ56100.1"/>
    </source>
</evidence>
<dbReference type="GO" id="GO:0005506">
    <property type="term" value="F:iron ion binding"/>
    <property type="evidence" value="ECO:0007669"/>
    <property type="project" value="InterPro"/>
</dbReference>
<evidence type="ECO:0000256" key="3">
    <source>
        <dbReference type="ARBA" id="ARBA00023004"/>
    </source>
</evidence>
<keyword evidence="4 5" id="KW-0349">Heme</keyword>
<dbReference type="InterPro" id="IPR001128">
    <property type="entry name" value="Cyt_P450"/>
</dbReference>
<dbReference type="Gramene" id="ESQ56100">
    <property type="protein sequence ID" value="ESQ56100"/>
    <property type="gene ID" value="EUTSA_v10024976mg"/>
</dbReference>
<dbReference type="PROSITE" id="PS00086">
    <property type="entry name" value="CYTOCHROME_P450"/>
    <property type="match status" value="1"/>
</dbReference>
<protein>
    <recommendedName>
        <fullName evidence="9">Cytochrome P450</fullName>
    </recommendedName>
</protein>
<organism evidence="7 8">
    <name type="scientific">Eutrema salsugineum</name>
    <name type="common">Saltwater cress</name>
    <name type="synonym">Sisymbrium salsugineum</name>
    <dbReference type="NCBI Taxonomy" id="72664"/>
    <lineage>
        <taxon>Eukaryota</taxon>
        <taxon>Viridiplantae</taxon>
        <taxon>Streptophyta</taxon>
        <taxon>Embryophyta</taxon>
        <taxon>Tracheophyta</taxon>
        <taxon>Spermatophyta</taxon>
        <taxon>Magnoliopsida</taxon>
        <taxon>eudicotyledons</taxon>
        <taxon>Gunneridae</taxon>
        <taxon>Pentapetalae</taxon>
        <taxon>rosids</taxon>
        <taxon>malvids</taxon>
        <taxon>Brassicales</taxon>
        <taxon>Brassicaceae</taxon>
        <taxon>Eutremeae</taxon>
        <taxon>Eutrema</taxon>
    </lineage>
</organism>
<evidence type="ECO:0000256" key="2">
    <source>
        <dbReference type="ARBA" id="ARBA00022723"/>
    </source>
</evidence>
<evidence type="ECO:0008006" key="9">
    <source>
        <dbReference type="Google" id="ProtNLM"/>
    </source>
</evidence>
<dbReference type="OMA" id="WIDWIQG"/>
<dbReference type="Gene3D" id="1.10.630.10">
    <property type="entry name" value="Cytochrome P450"/>
    <property type="match status" value="1"/>
</dbReference>
<dbReference type="PRINTS" id="PR00463">
    <property type="entry name" value="EP450I"/>
</dbReference>